<dbReference type="GO" id="GO:0005829">
    <property type="term" value="C:cytosol"/>
    <property type="evidence" value="ECO:0007669"/>
    <property type="project" value="TreeGrafter"/>
</dbReference>
<reference evidence="3" key="2">
    <citation type="submission" date="2015-01" db="EMBL/GenBank/DDBJ databases">
        <title>Evolutionary Origins and Diversification of the Mycorrhizal Mutualists.</title>
        <authorList>
            <consortium name="DOE Joint Genome Institute"/>
            <consortium name="Mycorrhizal Genomics Consortium"/>
            <person name="Kohler A."/>
            <person name="Kuo A."/>
            <person name="Nagy L.G."/>
            <person name="Floudas D."/>
            <person name="Copeland A."/>
            <person name="Barry K.W."/>
            <person name="Cichocki N."/>
            <person name="Veneault-Fourrey C."/>
            <person name="LaButti K."/>
            <person name="Lindquist E.A."/>
            <person name="Lipzen A."/>
            <person name="Lundell T."/>
            <person name="Morin E."/>
            <person name="Murat C."/>
            <person name="Riley R."/>
            <person name="Ohm R."/>
            <person name="Sun H."/>
            <person name="Tunlid A."/>
            <person name="Henrissat B."/>
            <person name="Grigoriev I.V."/>
            <person name="Hibbett D.S."/>
            <person name="Martin F."/>
        </authorList>
    </citation>
    <scope>NUCLEOTIDE SEQUENCE [LARGE SCALE GENOMIC DNA]</scope>
    <source>
        <strain evidence="3">F 1598</strain>
    </source>
</reference>
<protein>
    <recommendedName>
        <fullName evidence="1">NADPH-dependent FMN reductase-like domain-containing protein</fullName>
    </recommendedName>
</protein>
<feature type="domain" description="NADPH-dependent FMN reductase-like" evidence="1">
    <location>
        <begin position="3"/>
        <end position="160"/>
    </location>
</feature>
<sequence length="223" mass="24315">MPTIGLLLGSARTNGNAAGLTAWLLSIFNQRHGNNILDPDDPNFFKIAVIDPHTPPHPLGPVTDPIMAALIKDPSLYASPSTKQWSAFVTSCAGIIILTPQFNWGYPGELKNALDHLYWEWRDKPVMLATYGGHGGNKCAAQLKSVLEGGLKMKYVCDVNITLPKEYIAGPQRLLARDFEASPGSADVNLTTSSDVEFLKQYTDSISLSLDMLLDTVKNQQTS</sequence>
<dbReference type="STRING" id="765440.A0A0C3FMS1"/>
<reference evidence="2 3" key="1">
    <citation type="submission" date="2014-04" db="EMBL/GenBank/DDBJ databases">
        <authorList>
            <consortium name="DOE Joint Genome Institute"/>
            <person name="Kuo A."/>
            <person name="Tarkka M."/>
            <person name="Buscot F."/>
            <person name="Kohler A."/>
            <person name="Nagy L.G."/>
            <person name="Floudas D."/>
            <person name="Copeland A."/>
            <person name="Barry K.W."/>
            <person name="Cichocki N."/>
            <person name="Veneault-Fourrey C."/>
            <person name="LaButti K."/>
            <person name="Lindquist E.A."/>
            <person name="Lipzen A."/>
            <person name="Lundell T."/>
            <person name="Morin E."/>
            <person name="Murat C."/>
            <person name="Sun H."/>
            <person name="Tunlid A."/>
            <person name="Henrissat B."/>
            <person name="Grigoriev I.V."/>
            <person name="Hibbett D.S."/>
            <person name="Martin F."/>
            <person name="Nordberg H.P."/>
            <person name="Cantor M.N."/>
            <person name="Hua S.X."/>
        </authorList>
    </citation>
    <scope>NUCLEOTIDE SEQUENCE [LARGE SCALE GENOMIC DNA]</scope>
    <source>
        <strain evidence="2 3">F 1598</strain>
    </source>
</reference>
<dbReference type="Gene3D" id="3.40.50.360">
    <property type="match status" value="1"/>
</dbReference>
<dbReference type="HOGENOM" id="CLU_055322_2_1_1"/>
<proteinExistence type="predicted"/>
<dbReference type="InterPro" id="IPR029039">
    <property type="entry name" value="Flavoprotein-like_sf"/>
</dbReference>
<evidence type="ECO:0000259" key="1">
    <source>
        <dbReference type="Pfam" id="PF03358"/>
    </source>
</evidence>
<gene>
    <name evidence="2" type="ORF">PILCRDRAFT_821920</name>
</gene>
<organism evidence="2 3">
    <name type="scientific">Piloderma croceum (strain F 1598)</name>
    <dbReference type="NCBI Taxonomy" id="765440"/>
    <lineage>
        <taxon>Eukaryota</taxon>
        <taxon>Fungi</taxon>
        <taxon>Dikarya</taxon>
        <taxon>Basidiomycota</taxon>
        <taxon>Agaricomycotina</taxon>
        <taxon>Agaricomycetes</taxon>
        <taxon>Agaricomycetidae</taxon>
        <taxon>Atheliales</taxon>
        <taxon>Atheliaceae</taxon>
        <taxon>Piloderma</taxon>
    </lineage>
</organism>
<dbReference type="InterPro" id="IPR005025">
    <property type="entry name" value="FMN_Rdtase-like_dom"/>
</dbReference>
<accession>A0A0C3FMS1</accession>
<dbReference type="InParanoid" id="A0A0C3FMS1"/>
<dbReference type="PANTHER" id="PTHR30543:SF21">
    <property type="entry name" value="NAD(P)H-DEPENDENT FMN REDUCTASE LOT6"/>
    <property type="match status" value="1"/>
</dbReference>
<dbReference type="OrthoDB" id="68575at2759"/>
<dbReference type="PANTHER" id="PTHR30543">
    <property type="entry name" value="CHROMATE REDUCTASE"/>
    <property type="match status" value="1"/>
</dbReference>
<dbReference type="Pfam" id="PF03358">
    <property type="entry name" value="FMN_red"/>
    <property type="match status" value="1"/>
</dbReference>
<evidence type="ECO:0000313" key="2">
    <source>
        <dbReference type="EMBL" id="KIM81079.1"/>
    </source>
</evidence>
<dbReference type="FunCoup" id="A0A0C3FMS1">
    <property type="interactions" value="237"/>
</dbReference>
<keyword evidence="3" id="KW-1185">Reference proteome</keyword>
<dbReference type="GO" id="GO:0010181">
    <property type="term" value="F:FMN binding"/>
    <property type="evidence" value="ECO:0007669"/>
    <property type="project" value="TreeGrafter"/>
</dbReference>
<dbReference type="Proteomes" id="UP000054166">
    <property type="component" value="Unassembled WGS sequence"/>
</dbReference>
<dbReference type="InterPro" id="IPR050712">
    <property type="entry name" value="NAD(P)H-dep_reductase"/>
</dbReference>
<dbReference type="SUPFAM" id="SSF52218">
    <property type="entry name" value="Flavoproteins"/>
    <property type="match status" value="1"/>
</dbReference>
<dbReference type="GO" id="GO:0016491">
    <property type="term" value="F:oxidoreductase activity"/>
    <property type="evidence" value="ECO:0007669"/>
    <property type="project" value="InterPro"/>
</dbReference>
<name>A0A0C3FMS1_PILCF</name>
<dbReference type="AlphaFoldDB" id="A0A0C3FMS1"/>
<dbReference type="EMBL" id="KN833001">
    <property type="protein sequence ID" value="KIM81079.1"/>
    <property type="molecule type" value="Genomic_DNA"/>
</dbReference>
<evidence type="ECO:0000313" key="3">
    <source>
        <dbReference type="Proteomes" id="UP000054166"/>
    </source>
</evidence>